<dbReference type="Gene3D" id="3.60.15.10">
    <property type="entry name" value="Ribonuclease Z/Hydroxyacylglutathione hydrolase-like"/>
    <property type="match status" value="1"/>
</dbReference>
<feature type="domain" description="Metallo-beta-lactamase" evidence="5">
    <location>
        <begin position="22"/>
        <end position="199"/>
    </location>
</feature>
<evidence type="ECO:0000256" key="1">
    <source>
        <dbReference type="ARBA" id="ARBA00001947"/>
    </source>
</evidence>
<evidence type="ECO:0000256" key="4">
    <source>
        <dbReference type="ARBA" id="ARBA00022833"/>
    </source>
</evidence>
<dbReference type="OrthoDB" id="9761531at2"/>
<reference evidence="7" key="1">
    <citation type="submission" date="2015-07" db="EMBL/GenBank/DDBJ databases">
        <title>Near-Complete Genome Sequence of the Cellulolytic Bacterium Bacteroides (Pseudobacteroides) cellulosolvens ATCC 35603.</title>
        <authorList>
            <person name="Dassa B."/>
            <person name="Utturkar S.M."/>
            <person name="Klingeman D.M."/>
            <person name="Hurt R.A."/>
            <person name="Keller M."/>
            <person name="Xu J."/>
            <person name="Reddy Y.H.K."/>
            <person name="Borovok I."/>
            <person name="Grinberg I.R."/>
            <person name="Lamed R."/>
            <person name="Zhivin O."/>
            <person name="Bayer E.A."/>
            <person name="Brown S.D."/>
        </authorList>
    </citation>
    <scope>NUCLEOTIDE SEQUENCE [LARGE SCALE GENOMIC DNA]</scope>
    <source>
        <strain evidence="7">DSM 2933</strain>
    </source>
</reference>
<dbReference type="PANTHER" id="PTHR46233">
    <property type="entry name" value="HYDROXYACYLGLUTATHIONE HYDROLASE GLOC"/>
    <property type="match status" value="1"/>
</dbReference>
<name>A0A0L6JJA0_9FIRM</name>
<dbReference type="PANTHER" id="PTHR46233:SF3">
    <property type="entry name" value="HYDROXYACYLGLUTATHIONE HYDROLASE GLOC"/>
    <property type="match status" value="1"/>
</dbReference>
<dbReference type="InterPro" id="IPR036866">
    <property type="entry name" value="RibonucZ/Hydroxyglut_hydro"/>
</dbReference>
<dbReference type="RefSeq" id="WP_050753141.1">
    <property type="nucleotide sequence ID" value="NZ_JQKC01000013.1"/>
</dbReference>
<dbReference type="GO" id="GO:0016787">
    <property type="term" value="F:hydrolase activity"/>
    <property type="evidence" value="ECO:0007669"/>
    <property type="project" value="UniProtKB-KW"/>
</dbReference>
<protein>
    <submittedName>
        <fullName evidence="6">Beta-lactamase domain protein</fullName>
    </submittedName>
</protein>
<dbReference type="EMBL" id="LGTC01000001">
    <property type="protein sequence ID" value="KNY25824.1"/>
    <property type="molecule type" value="Genomic_DNA"/>
</dbReference>
<evidence type="ECO:0000259" key="5">
    <source>
        <dbReference type="SMART" id="SM00849"/>
    </source>
</evidence>
<sequence>MIFIPIRTMKINDNVFSIRTVMVNMFVFKDGNDIICIDTGFSKLTVKYALRKFGIDPSSVSNIFLTHSDYDHAGCIKLFTDAQIHLSKDEEQMINGTTPRAMGIRYNSRIKRPYHLLQDGDIVKVGNIKVQGISTPGHTPGSMSYLINDTYLFVGDTLSLIRNKVHTFPFFINKDTKTQKYSIKKLAGINNVKAMFTAHSGYTADFQNSIYSWK</sequence>
<dbReference type="SMART" id="SM00849">
    <property type="entry name" value="Lactamase_B"/>
    <property type="match status" value="1"/>
</dbReference>
<dbReference type="Pfam" id="PF00753">
    <property type="entry name" value="Lactamase_B"/>
    <property type="match status" value="1"/>
</dbReference>
<accession>A0A0L6JJA0</accession>
<dbReference type="SUPFAM" id="SSF56281">
    <property type="entry name" value="Metallo-hydrolase/oxidoreductase"/>
    <property type="match status" value="1"/>
</dbReference>
<keyword evidence="3" id="KW-0378">Hydrolase</keyword>
<keyword evidence="2" id="KW-0479">Metal-binding</keyword>
<evidence type="ECO:0000256" key="3">
    <source>
        <dbReference type="ARBA" id="ARBA00022801"/>
    </source>
</evidence>
<evidence type="ECO:0000313" key="7">
    <source>
        <dbReference type="Proteomes" id="UP000036923"/>
    </source>
</evidence>
<evidence type="ECO:0000313" key="6">
    <source>
        <dbReference type="EMBL" id="KNY25824.1"/>
    </source>
</evidence>
<dbReference type="InterPro" id="IPR001279">
    <property type="entry name" value="Metallo-B-lactamas"/>
</dbReference>
<evidence type="ECO:0000256" key="2">
    <source>
        <dbReference type="ARBA" id="ARBA00022723"/>
    </source>
</evidence>
<dbReference type="STRING" id="398512.Bccel_1084"/>
<dbReference type="Proteomes" id="UP000036923">
    <property type="component" value="Unassembled WGS sequence"/>
</dbReference>
<proteinExistence type="predicted"/>
<gene>
    <name evidence="6" type="ORF">Bccel_1084</name>
</gene>
<comment type="cofactor">
    <cofactor evidence="1">
        <name>Zn(2+)</name>
        <dbReference type="ChEBI" id="CHEBI:29105"/>
    </cofactor>
</comment>
<comment type="caution">
    <text evidence="6">The sequence shown here is derived from an EMBL/GenBank/DDBJ whole genome shotgun (WGS) entry which is preliminary data.</text>
</comment>
<dbReference type="eggNOG" id="COG0491">
    <property type="taxonomic scope" value="Bacteria"/>
</dbReference>
<organism evidence="6 7">
    <name type="scientific">Pseudobacteroides cellulosolvens ATCC 35603 = DSM 2933</name>
    <dbReference type="NCBI Taxonomy" id="398512"/>
    <lineage>
        <taxon>Bacteria</taxon>
        <taxon>Bacillati</taxon>
        <taxon>Bacillota</taxon>
        <taxon>Clostridia</taxon>
        <taxon>Eubacteriales</taxon>
        <taxon>Oscillospiraceae</taxon>
        <taxon>Pseudobacteroides</taxon>
    </lineage>
</organism>
<dbReference type="AlphaFoldDB" id="A0A0L6JJA0"/>
<dbReference type="InterPro" id="IPR051453">
    <property type="entry name" value="MBL_Glyoxalase_II"/>
</dbReference>
<dbReference type="GO" id="GO:0046872">
    <property type="term" value="F:metal ion binding"/>
    <property type="evidence" value="ECO:0007669"/>
    <property type="project" value="UniProtKB-KW"/>
</dbReference>
<keyword evidence="4" id="KW-0862">Zinc</keyword>
<keyword evidence="7" id="KW-1185">Reference proteome</keyword>